<sequence>MIHPVLIVGAGGWGREVLAQMQGDPACGTQWYPVGFLDTRPQILDGLDCDRPGLLPVPPRAAQPQRLAGRLCQRAGKHHARARCPCRRLRAHRGNGLRRRRRAHR</sequence>
<gene>
    <name evidence="1" type="ORF">XAC3562_350038</name>
</gene>
<accession>A0A0U5FDC8</accession>
<comment type="caution">
    <text evidence="1">The sequence shown here is derived from an EMBL/GenBank/DDBJ whole genome shotgun (WGS) entry which is preliminary data.</text>
</comment>
<dbReference type="EMBL" id="CCXZ01000128">
    <property type="protein sequence ID" value="CEG16285.1"/>
    <property type="molecule type" value="Genomic_DNA"/>
</dbReference>
<protein>
    <submittedName>
        <fullName evidence="1">Uncharacterized protein</fullName>
    </submittedName>
</protein>
<dbReference type="AlphaFoldDB" id="A0A0U5FDC8"/>
<evidence type="ECO:0000313" key="2">
    <source>
        <dbReference type="Proteomes" id="UP000052230"/>
    </source>
</evidence>
<proteinExistence type="predicted"/>
<evidence type="ECO:0000313" key="1">
    <source>
        <dbReference type="EMBL" id="CEG16285.1"/>
    </source>
</evidence>
<reference evidence="1 2" key="1">
    <citation type="submission" date="2014-09" db="EMBL/GenBank/DDBJ databases">
        <authorList>
            <person name="Regsiter A."/>
        </authorList>
    </citation>
    <scope>NUCLEOTIDE SEQUENCE [LARGE SCALE GENOMIC DNA]</scope>
</reference>
<dbReference type="Proteomes" id="UP000052230">
    <property type="component" value="Unassembled WGS sequence"/>
</dbReference>
<name>A0A0U5FDC8_XANCI</name>
<dbReference type="Gene3D" id="3.40.50.20">
    <property type="match status" value="1"/>
</dbReference>
<keyword evidence="2" id="KW-1185">Reference proteome</keyword>
<organism evidence="1 2">
    <name type="scientific">Xanthomonas citri pv. citri</name>
    <dbReference type="NCBI Taxonomy" id="611301"/>
    <lineage>
        <taxon>Bacteria</taxon>
        <taxon>Pseudomonadati</taxon>
        <taxon>Pseudomonadota</taxon>
        <taxon>Gammaproteobacteria</taxon>
        <taxon>Lysobacterales</taxon>
        <taxon>Lysobacteraceae</taxon>
        <taxon>Xanthomonas</taxon>
    </lineage>
</organism>